<dbReference type="PANTHER" id="PTHR12399">
    <property type="entry name" value="EUKARYOTIC TRANSLATION INITIATION FACTOR 3 SUBUNIT 7"/>
    <property type="match status" value="1"/>
</dbReference>
<organism evidence="6 7">
    <name type="scientific">Trypanosoma cruzi</name>
    <dbReference type="NCBI Taxonomy" id="5693"/>
    <lineage>
        <taxon>Eukaryota</taxon>
        <taxon>Discoba</taxon>
        <taxon>Euglenozoa</taxon>
        <taxon>Kinetoplastea</taxon>
        <taxon>Metakinetoplastina</taxon>
        <taxon>Trypanosomatida</taxon>
        <taxon>Trypanosomatidae</taxon>
        <taxon>Trypanosoma</taxon>
        <taxon>Schizotrypanum</taxon>
    </lineage>
</organism>
<dbReference type="VEuPathDB" id="TriTrypDB:TcYC6_0098360"/>
<evidence type="ECO:0000256" key="1">
    <source>
        <dbReference type="ARBA" id="ARBA00022490"/>
    </source>
</evidence>
<evidence type="ECO:0000256" key="2">
    <source>
        <dbReference type="ARBA" id="ARBA00022540"/>
    </source>
</evidence>
<reference evidence="6 7" key="1">
    <citation type="journal article" date="2018" name="Microb. Genom.">
        <title>Expanding an expanded genome: long-read sequencing of Trypanosoma cruzi.</title>
        <authorList>
            <person name="Berna L."/>
            <person name="Rodriguez M."/>
            <person name="Chiribao M.L."/>
            <person name="Parodi-Talice A."/>
            <person name="Pita S."/>
            <person name="Rijo G."/>
            <person name="Alvarez-Valin F."/>
            <person name="Robello C."/>
        </authorList>
    </citation>
    <scope>NUCLEOTIDE SEQUENCE [LARGE SCALE GENOMIC DNA]</scope>
    <source>
        <strain evidence="6 7">Dm28c</strain>
    </source>
</reference>
<keyword evidence="3" id="KW-0694">RNA-binding</keyword>
<dbReference type="GO" id="GO:0005852">
    <property type="term" value="C:eukaryotic translation initiation factor 3 complex"/>
    <property type="evidence" value="ECO:0007669"/>
    <property type="project" value="InterPro"/>
</dbReference>
<evidence type="ECO:0000256" key="4">
    <source>
        <dbReference type="ARBA" id="ARBA00022917"/>
    </source>
</evidence>
<dbReference type="VEuPathDB" id="TriTrypDB:ECC02_000020"/>
<gene>
    <name evidence="6" type="ORF">C4B63_18g223</name>
</gene>
<dbReference type="Pfam" id="PF05091">
    <property type="entry name" value="eIF-3_zeta"/>
    <property type="match status" value="1"/>
</dbReference>
<dbReference type="VEuPathDB" id="TriTrypDB:TcCLB.509065.160"/>
<dbReference type="VEuPathDB" id="TriTrypDB:Tc_MARK_2050"/>
<dbReference type="Proteomes" id="UP000246121">
    <property type="component" value="Unassembled WGS sequence"/>
</dbReference>
<feature type="compositionally biased region" description="Acidic residues" evidence="5">
    <location>
        <begin position="479"/>
        <end position="502"/>
    </location>
</feature>
<dbReference type="VEuPathDB" id="TriTrypDB:C4B63_18g223"/>
<dbReference type="VEuPathDB" id="TriTrypDB:C3747_104g39"/>
<dbReference type="PANTHER" id="PTHR12399:SF0">
    <property type="entry name" value="EUKARYOTIC TRANSLATION INITIATION FACTOR 3 SUBUNIT D"/>
    <property type="match status" value="1"/>
</dbReference>
<evidence type="ECO:0000313" key="6">
    <source>
        <dbReference type="EMBL" id="PWU96710.1"/>
    </source>
</evidence>
<protein>
    <submittedName>
        <fullName evidence="6">Eukaryotic translation initiation factor 3 subunit d</fullName>
    </submittedName>
</protein>
<proteinExistence type="predicted"/>
<feature type="region of interest" description="Disordered" evidence="5">
    <location>
        <begin position="475"/>
        <end position="502"/>
    </location>
</feature>
<dbReference type="VEuPathDB" id="TriTrypDB:TcBrA4_0027870"/>
<dbReference type="PIRSF" id="PIRSF016281">
    <property type="entry name" value="EIF-3_zeta"/>
    <property type="match status" value="1"/>
</dbReference>
<dbReference type="VEuPathDB" id="TriTrypDB:TCSYLVIO_003333"/>
<accession>A0A2V2VK24</accession>
<keyword evidence="4" id="KW-0648">Protein biosynthesis</keyword>
<evidence type="ECO:0000256" key="3">
    <source>
        <dbReference type="ARBA" id="ARBA00022884"/>
    </source>
</evidence>
<evidence type="ECO:0000313" key="7">
    <source>
        <dbReference type="Proteomes" id="UP000246121"/>
    </source>
</evidence>
<dbReference type="GO" id="GO:0003723">
    <property type="term" value="F:RNA binding"/>
    <property type="evidence" value="ECO:0007669"/>
    <property type="project" value="UniProtKB-KW"/>
</dbReference>
<dbReference type="VEuPathDB" id="TriTrypDB:TCDM_02127"/>
<evidence type="ECO:0000256" key="5">
    <source>
        <dbReference type="SAM" id="MobiDB-lite"/>
    </source>
</evidence>
<dbReference type="AlphaFoldDB" id="A0A2V2VK24"/>
<dbReference type="VEuPathDB" id="TriTrypDB:TcCLB.506943.160"/>
<keyword evidence="1" id="KW-0963">Cytoplasm</keyword>
<dbReference type="VEuPathDB" id="TriTrypDB:BCY84_01134"/>
<dbReference type="VEuPathDB" id="TriTrypDB:TcCL_NonESM02970"/>
<dbReference type="GO" id="GO:0003743">
    <property type="term" value="F:translation initiation factor activity"/>
    <property type="evidence" value="ECO:0007669"/>
    <property type="project" value="UniProtKB-KW"/>
</dbReference>
<dbReference type="EMBL" id="PRFA01000018">
    <property type="protein sequence ID" value="PWU96710.1"/>
    <property type="molecule type" value="Genomic_DNA"/>
</dbReference>
<sequence length="502" mass="57384">MGFELPEIFVNAPFTWGPPPSEIEMDGMKVRLYQKTDAIAPSDWLEAMLDQANETKQFTTVKDENRLKALRNLHAKERRHGPERRFVKHYQNARSHFTNKAKRNLTLLPDTVKVPTDVLIFAEFTQAELAKMQNLQDAPTVTDISLHNRPLVYNNAMEKASCKTPIRLDETNKGEEFFVRSTTVEDGTLRDILKKEAAGTHPIVVTTDEVLALMMTCSRGLHPWHLEIFRYNRMVFISKTEKSNVEVQWVGETADTLRRPVENDPNESERITNLAKESTKAFNAFVAQACLKTRYQMKCEKNPFPDTQPRLYRYRRFVMHADTDDRYDIIVRCEIDAVQNDKYVRIFGLLEQCADGVESEWRKTLDSQGAKWISDEYRRNAQKMSRWVCLCHLSGALMKIGFLSRSYRSNGTLDPNKHEVLATHTKDPGPLAAQLGIKVGNMWAIADAIIMAFLKQQDLSEALLVKKSGGQSILLIEKMEDEEEEDDDDDDDDDGGSSDGDV</sequence>
<dbReference type="InterPro" id="IPR007783">
    <property type="entry name" value="eIF3d"/>
</dbReference>
<keyword evidence="2 6" id="KW-0396">Initiation factor</keyword>
<name>A0A2V2VK24_TRYCR</name>
<dbReference type="VEuPathDB" id="TriTrypDB:TcG_01009"/>
<comment type="caution">
    <text evidence="6">The sequence shown here is derived from an EMBL/GenBank/DDBJ whole genome shotgun (WGS) entry which is preliminary data.</text>
</comment>